<dbReference type="GO" id="GO:0047545">
    <property type="term" value="F:(S)-2-hydroxyglutarate dehydrogenase activity"/>
    <property type="evidence" value="ECO:0007669"/>
    <property type="project" value="TreeGrafter"/>
</dbReference>
<evidence type="ECO:0000256" key="5">
    <source>
        <dbReference type="ARBA" id="ARBA00037941"/>
    </source>
</evidence>
<accession>T1BQH7</accession>
<feature type="domain" description="FAD dependent oxidoreductase" evidence="6">
    <location>
        <begin position="6"/>
        <end position="84"/>
    </location>
</feature>
<keyword evidence="3" id="KW-0274">FAD</keyword>
<dbReference type="InterPro" id="IPR036188">
    <property type="entry name" value="FAD/NAD-bd_sf"/>
</dbReference>
<comment type="caution">
    <text evidence="7">The sequence shown here is derived from an EMBL/GenBank/DDBJ whole genome shotgun (WGS) entry which is preliminary data.</text>
</comment>
<organism evidence="7">
    <name type="scientific">mine drainage metagenome</name>
    <dbReference type="NCBI Taxonomy" id="410659"/>
    <lineage>
        <taxon>unclassified sequences</taxon>
        <taxon>metagenomes</taxon>
        <taxon>ecological metagenomes</taxon>
    </lineage>
</organism>
<evidence type="ECO:0000256" key="3">
    <source>
        <dbReference type="ARBA" id="ARBA00022827"/>
    </source>
</evidence>
<keyword evidence="4 7" id="KW-0560">Oxidoreductase</keyword>
<dbReference type="AlphaFoldDB" id="T1BQH7"/>
<name>T1BQH7_9ZZZZ</name>
<evidence type="ECO:0000313" key="7">
    <source>
        <dbReference type="EMBL" id="EQD72087.1"/>
    </source>
</evidence>
<dbReference type="Gene3D" id="3.50.50.60">
    <property type="entry name" value="FAD/NAD(P)-binding domain"/>
    <property type="match status" value="1"/>
</dbReference>
<dbReference type="EC" id="1.4.3.1" evidence="7"/>
<dbReference type="Pfam" id="PF01266">
    <property type="entry name" value="DAO"/>
    <property type="match status" value="1"/>
</dbReference>
<gene>
    <name evidence="7" type="ORF">B1B_04055</name>
</gene>
<evidence type="ECO:0000256" key="2">
    <source>
        <dbReference type="ARBA" id="ARBA00022630"/>
    </source>
</evidence>
<dbReference type="PANTHER" id="PTHR43104:SF4">
    <property type="entry name" value="L-2-HYDROXYGLUTARATE DEHYDROGENASE, MITOCHONDRIAL"/>
    <property type="match status" value="1"/>
</dbReference>
<dbReference type="PANTHER" id="PTHR43104">
    <property type="entry name" value="L-2-HYDROXYGLUTARATE DEHYDROGENASE, MITOCHONDRIAL"/>
    <property type="match status" value="1"/>
</dbReference>
<keyword evidence="2" id="KW-0285">Flavoprotein</keyword>
<evidence type="ECO:0000256" key="4">
    <source>
        <dbReference type="ARBA" id="ARBA00023002"/>
    </source>
</evidence>
<dbReference type="InterPro" id="IPR006076">
    <property type="entry name" value="FAD-dep_OxRdtase"/>
</dbReference>
<sequence length="89" mass="9670">MESANIIIIGAGVIGLAIAAKLSEKNENVYVLEKNMRIGQEISTHNSGVIHSGIHYPPGSLKAKLCVSGNSMTYDLCEEYRIPFKHLGK</sequence>
<reference evidence="7" key="1">
    <citation type="submission" date="2013-08" db="EMBL/GenBank/DDBJ databases">
        <authorList>
            <person name="Mendez C."/>
            <person name="Richter M."/>
            <person name="Ferrer M."/>
            <person name="Sanchez J."/>
        </authorList>
    </citation>
    <scope>NUCLEOTIDE SEQUENCE</scope>
</reference>
<evidence type="ECO:0000259" key="6">
    <source>
        <dbReference type="Pfam" id="PF01266"/>
    </source>
</evidence>
<reference evidence="7" key="2">
    <citation type="journal article" date="2014" name="ISME J.">
        <title>Microbial stratification in low pH oxic and suboxic macroscopic growths along an acid mine drainage.</title>
        <authorList>
            <person name="Mendez-Garcia C."/>
            <person name="Mesa V."/>
            <person name="Sprenger R.R."/>
            <person name="Richter M."/>
            <person name="Diez M.S."/>
            <person name="Solano J."/>
            <person name="Bargiela R."/>
            <person name="Golyshina O.V."/>
            <person name="Manteca A."/>
            <person name="Ramos J.L."/>
            <person name="Gallego J.R."/>
            <person name="Llorente I."/>
            <person name="Martins Dos Santos V.A."/>
            <person name="Jensen O.N."/>
            <person name="Pelaez A.I."/>
            <person name="Sanchez J."/>
            <person name="Ferrer M."/>
        </authorList>
    </citation>
    <scope>NUCLEOTIDE SEQUENCE</scope>
</reference>
<comment type="similarity">
    <text evidence="5">Belongs to the L2HGDH family.</text>
</comment>
<feature type="non-terminal residue" evidence="7">
    <location>
        <position position="89"/>
    </location>
</feature>
<dbReference type="EMBL" id="AUZY01002537">
    <property type="protein sequence ID" value="EQD72087.1"/>
    <property type="molecule type" value="Genomic_DNA"/>
</dbReference>
<protein>
    <submittedName>
        <fullName evidence="7">FAD dependent oxidoreductase domain protein</fullName>
        <ecNumber evidence="7">1.4.3.1</ecNumber>
    </submittedName>
</protein>
<comment type="cofactor">
    <cofactor evidence="1">
        <name>FAD</name>
        <dbReference type="ChEBI" id="CHEBI:57692"/>
    </cofactor>
</comment>
<proteinExistence type="inferred from homology"/>
<evidence type="ECO:0000256" key="1">
    <source>
        <dbReference type="ARBA" id="ARBA00001974"/>
    </source>
</evidence>
<dbReference type="SUPFAM" id="SSF51905">
    <property type="entry name" value="FAD/NAD(P)-binding domain"/>
    <property type="match status" value="1"/>
</dbReference>
<dbReference type="GO" id="GO:0008445">
    <property type="term" value="F:D-aspartate oxidase activity"/>
    <property type="evidence" value="ECO:0007669"/>
    <property type="project" value="UniProtKB-EC"/>
</dbReference>